<accession>A0A482Y4J8</accession>
<comment type="caution">
    <text evidence="1">The sequence shown here is derived from an EMBL/GenBank/DDBJ whole genome shotgun (WGS) entry which is preliminary data.</text>
</comment>
<proteinExistence type="predicted"/>
<gene>
    <name evidence="1" type="ORF">ELS17_08055</name>
</gene>
<dbReference type="EMBL" id="SHMR01000001">
    <property type="protein sequence ID" value="RZH69363.1"/>
    <property type="molecule type" value="Genomic_DNA"/>
</dbReference>
<reference evidence="1 2" key="1">
    <citation type="submission" date="2019-02" db="EMBL/GenBank/DDBJ databases">
        <title>Genome analysis provides insights into bioremediation potentialities and Haloocin production by Natrinema altunense strain 4.1R isolated from Chott Douz in Tunisian desert.</title>
        <authorList>
            <person name="Najjari A."/>
            <person name="Youssef N."/>
            <person name="Ben Dhia O."/>
            <person name="Ferjani R."/>
            <person name="El Hidri D."/>
            <person name="Ouzari H.I."/>
            <person name="Cherif A."/>
        </authorList>
    </citation>
    <scope>NUCLEOTIDE SEQUENCE [LARGE SCALE GENOMIC DNA]</scope>
    <source>
        <strain evidence="1 2">4.1R</strain>
    </source>
</reference>
<protein>
    <submittedName>
        <fullName evidence="1">Uncharacterized protein</fullName>
    </submittedName>
</protein>
<organism evidence="1 2">
    <name type="scientific">Natrinema altunense</name>
    <dbReference type="NCBI Taxonomy" id="222984"/>
    <lineage>
        <taxon>Archaea</taxon>
        <taxon>Methanobacteriati</taxon>
        <taxon>Methanobacteriota</taxon>
        <taxon>Stenosarchaea group</taxon>
        <taxon>Halobacteria</taxon>
        <taxon>Halobacteriales</taxon>
        <taxon>Natrialbaceae</taxon>
        <taxon>Natrinema</taxon>
    </lineage>
</organism>
<dbReference type="Proteomes" id="UP000292704">
    <property type="component" value="Unassembled WGS sequence"/>
</dbReference>
<evidence type="ECO:0000313" key="1">
    <source>
        <dbReference type="EMBL" id="RZH69363.1"/>
    </source>
</evidence>
<dbReference type="AlphaFoldDB" id="A0A482Y4J8"/>
<sequence>MTPVGTNDEKQRAAAECDGCGTIGIVQIWPDGSLQPLGQSHFCDCDTPTLKVLETDLDHDEIP</sequence>
<name>A0A482Y4J8_9EURY</name>
<dbReference type="RefSeq" id="WP_049900510.1">
    <property type="nucleotide sequence ID" value="NZ_JNCS01000016.1"/>
</dbReference>
<evidence type="ECO:0000313" key="2">
    <source>
        <dbReference type="Proteomes" id="UP000292704"/>
    </source>
</evidence>